<feature type="transmembrane region" description="Helical" evidence="10">
    <location>
        <begin position="91"/>
        <end position="111"/>
    </location>
</feature>
<organism evidence="11 12">
    <name type="scientific">Brachionus plicatilis</name>
    <name type="common">Marine rotifer</name>
    <name type="synonym">Brachionus muelleri</name>
    <dbReference type="NCBI Taxonomy" id="10195"/>
    <lineage>
        <taxon>Eukaryota</taxon>
        <taxon>Metazoa</taxon>
        <taxon>Spiralia</taxon>
        <taxon>Gnathifera</taxon>
        <taxon>Rotifera</taxon>
        <taxon>Eurotatoria</taxon>
        <taxon>Monogononta</taxon>
        <taxon>Pseudotrocha</taxon>
        <taxon>Ploima</taxon>
        <taxon>Brachionidae</taxon>
        <taxon>Brachionus</taxon>
    </lineage>
</organism>
<evidence type="ECO:0000256" key="8">
    <source>
        <dbReference type="ARBA" id="ARBA00023136"/>
    </source>
</evidence>
<evidence type="ECO:0000313" key="11">
    <source>
        <dbReference type="EMBL" id="RNA21620.1"/>
    </source>
</evidence>
<comment type="caution">
    <text evidence="11">The sequence shown here is derived from an EMBL/GenBank/DDBJ whole genome shotgun (WGS) entry which is preliminary data.</text>
</comment>
<evidence type="ECO:0000256" key="4">
    <source>
        <dbReference type="ARBA" id="ARBA00022692"/>
    </source>
</evidence>
<keyword evidence="6 10" id="KW-1133">Transmembrane helix</keyword>
<comment type="catalytic activity">
    <reaction evidence="10">
        <text>a very-long-chain acyl-CoA + malonyl-CoA + H(+) = a very-long-chain 3-oxoacyl-CoA + CO2 + CoA</text>
        <dbReference type="Rhea" id="RHEA:32727"/>
        <dbReference type="ChEBI" id="CHEBI:15378"/>
        <dbReference type="ChEBI" id="CHEBI:16526"/>
        <dbReference type="ChEBI" id="CHEBI:57287"/>
        <dbReference type="ChEBI" id="CHEBI:57384"/>
        <dbReference type="ChEBI" id="CHEBI:90725"/>
        <dbReference type="ChEBI" id="CHEBI:90736"/>
        <dbReference type="EC" id="2.3.1.199"/>
    </reaction>
</comment>
<keyword evidence="9 10" id="KW-0275">Fatty acid biosynthesis</keyword>
<dbReference type="Pfam" id="PF01151">
    <property type="entry name" value="ELO"/>
    <property type="match status" value="1"/>
</dbReference>
<keyword evidence="4 10" id="KW-0812">Transmembrane</keyword>
<evidence type="ECO:0000256" key="5">
    <source>
        <dbReference type="ARBA" id="ARBA00022832"/>
    </source>
</evidence>
<evidence type="ECO:0000256" key="3">
    <source>
        <dbReference type="ARBA" id="ARBA00022679"/>
    </source>
</evidence>
<dbReference type="OrthoDB" id="434092at2759"/>
<comment type="caution">
    <text evidence="10">Lacks conserved residue(s) required for the propagation of feature annotation.</text>
</comment>
<reference evidence="11 12" key="1">
    <citation type="journal article" date="2018" name="Sci. Rep.">
        <title>Genomic signatures of local adaptation to the degree of environmental predictability in rotifers.</title>
        <authorList>
            <person name="Franch-Gras L."/>
            <person name="Hahn C."/>
            <person name="Garcia-Roger E.M."/>
            <person name="Carmona M.J."/>
            <person name="Serra M."/>
            <person name="Gomez A."/>
        </authorList>
    </citation>
    <scope>NUCLEOTIDE SEQUENCE [LARGE SCALE GENOMIC DNA]</scope>
    <source>
        <strain evidence="11">HYR1</strain>
    </source>
</reference>
<dbReference type="EMBL" id="REGN01003634">
    <property type="protein sequence ID" value="RNA21620.1"/>
    <property type="molecule type" value="Genomic_DNA"/>
</dbReference>
<evidence type="ECO:0000313" key="12">
    <source>
        <dbReference type="Proteomes" id="UP000276133"/>
    </source>
</evidence>
<evidence type="ECO:0000256" key="7">
    <source>
        <dbReference type="ARBA" id="ARBA00023098"/>
    </source>
</evidence>
<comment type="similarity">
    <text evidence="10">Belongs to the ELO family.</text>
</comment>
<evidence type="ECO:0000256" key="9">
    <source>
        <dbReference type="ARBA" id="ARBA00023160"/>
    </source>
</evidence>
<feature type="transmembrane region" description="Helical" evidence="10">
    <location>
        <begin position="12"/>
        <end position="32"/>
    </location>
</feature>
<dbReference type="STRING" id="10195.A0A3M7RDL9"/>
<dbReference type="PROSITE" id="PS01188">
    <property type="entry name" value="ELO"/>
    <property type="match status" value="1"/>
</dbReference>
<dbReference type="InterPro" id="IPR030457">
    <property type="entry name" value="ELO_CS"/>
</dbReference>
<dbReference type="GO" id="GO:0005789">
    <property type="term" value="C:endoplasmic reticulum membrane"/>
    <property type="evidence" value="ECO:0007669"/>
    <property type="project" value="TreeGrafter"/>
</dbReference>
<feature type="transmembrane region" description="Helical" evidence="10">
    <location>
        <begin position="145"/>
        <end position="163"/>
    </location>
</feature>
<gene>
    <name evidence="11" type="ORF">BpHYR1_038336</name>
</gene>
<sequence>MLTNLHDQILLIIKITMFFSICQCSSLLSTMIEQNMSLFEVYQYYLNQGDPRVRNWMLMATPIKTILYMIAYLISIPLINKYMENRKPLNLKWFLVFYNFLQVIGSFYIFAELLIVSYKSNYSYVCQTVDYSEDPLAKRMVSVLWFYYISKLIDFVDTMCFAFRKKANQITFLHVFHHFTMFPYAWIGLKYVGGGQTFFLCMLNSFVHSVMYAYYGLSALGPAVQKYLWWKRYITQLQLLQFFAVMFHSFVNYYAECSFPKAFSLSYLIYGMIITGFFINFYVQSYMKRIASNRKSLLNGESAKEK</sequence>
<evidence type="ECO:0000256" key="6">
    <source>
        <dbReference type="ARBA" id="ARBA00022989"/>
    </source>
</evidence>
<keyword evidence="12" id="KW-1185">Reference proteome</keyword>
<keyword evidence="5 10" id="KW-0276">Fatty acid metabolism</keyword>
<dbReference type="EC" id="2.3.1.199" evidence="10"/>
<dbReference type="GO" id="GO:0042761">
    <property type="term" value="P:very long-chain fatty acid biosynthetic process"/>
    <property type="evidence" value="ECO:0007669"/>
    <property type="project" value="TreeGrafter"/>
</dbReference>
<keyword evidence="8 10" id="KW-0472">Membrane</keyword>
<dbReference type="InterPro" id="IPR002076">
    <property type="entry name" value="ELO_fam"/>
</dbReference>
<feature type="transmembrane region" description="Helical" evidence="10">
    <location>
        <begin position="170"/>
        <end position="189"/>
    </location>
</feature>
<dbReference type="GO" id="GO:0030148">
    <property type="term" value="P:sphingolipid biosynthetic process"/>
    <property type="evidence" value="ECO:0007669"/>
    <property type="project" value="TreeGrafter"/>
</dbReference>
<feature type="transmembrane region" description="Helical" evidence="10">
    <location>
        <begin position="56"/>
        <end position="79"/>
    </location>
</feature>
<name>A0A3M7RDL9_BRAPC</name>
<evidence type="ECO:0000256" key="1">
    <source>
        <dbReference type="ARBA" id="ARBA00004141"/>
    </source>
</evidence>
<dbReference type="Proteomes" id="UP000276133">
    <property type="component" value="Unassembled WGS sequence"/>
</dbReference>
<dbReference type="GO" id="GO:0034626">
    <property type="term" value="P:fatty acid elongation, polyunsaturated fatty acid"/>
    <property type="evidence" value="ECO:0007669"/>
    <property type="project" value="TreeGrafter"/>
</dbReference>
<feature type="transmembrane region" description="Helical" evidence="10">
    <location>
        <begin position="267"/>
        <end position="287"/>
    </location>
</feature>
<feature type="transmembrane region" description="Helical" evidence="10">
    <location>
        <begin position="195"/>
        <end position="217"/>
    </location>
</feature>
<dbReference type="PANTHER" id="PTHR11157:SF12">
    <property type="entry name" value="ELONGATION OF VERY LONG CHAIN FATTY ACIDS PROTEIN 4"/>
    <property type="match status" value="1"/>
</dbReference>
<accession>A0A3M7RDL9</accession>
<dbReference type="GO" id="GO:0034625">
    <property type="term" value="P:fatty acid elongation, monounsaturated fatty acid"/>
    <property type="evidence" value="ECO:0007669"/>
    <property type="project" value="TreeGrafter"/>
</dbReference>
<keyword evidence="7 10" id="KW-0443">Lipid metabolism</keyword>
<keyword evidence="2 10" id="KW-0444">Lipid biosynthesis</keyword>
<dbReference type="GO" id="GO:0009922">
    <property type="term" value="F:fatty acid elongase activity"/>
    <property type="evidence" value="ECO:0007669"/>
    <property type="project" value="UniProtKB-EC"/>
</dbReference>
<dbReference type="AlphaFoldDB" id="A0A3M7RDL9"/>
<evidence type="ECO:0000256" key="10">
    <source>
        <dbReference type="RuleBase" id="RU361115"/>
    </source>
</evidence>
<proteinExistence type="inferred from homology"/>
<comment type="subcellular location">
    <subcellularLocation>
        <location evidence="1">Membrane</location>
        <topology evidence="1">Multi-pass membrane protein</topology>
    </subcellularLocation>
</comment>
<dbReference type="GO" id="GO:0019367">
    <property type="term" value="P:fatty acid elongation, saturated fatty acid"/>
    <property type="evidence" value="ECO:0007669"/>
    <property type="project" value="TreeGrafter"/>
</dbReference>
<protein>
    <recommendedName>
        <fullName evidence="10">Elongation of very long chain fatty acids protein</fullName>
        <ecNumber evidence="10">2.3.1.199</ecNumber>
    </recommendedName>
    <alternativeName>
        <fullName evidence="10">Very-long-chain 3-oxoacyl-CoA synthase</fullName>
    </alternativeName>
</protein>
<keyword evidence="3 10" id="KW-0808">Transferase</keyword>
<feature type="transmembrane region" description="Helical" evidence="10">
    <location>
        <begin position="237"/>
        <end position="255"/>
    </location>
</feature>
<dbReference type="PANTHER" id="PTHR11157">
    <property type="entry name" value="FATTY ACID ACYL TRANSFERASE-RELATED"/>
    <property type="match status" value="1"/>
</dbReference>
<evidence type="ECO:0000256" key="2">
    <source>
        <dbReference type="ARBA" id="ARBA00022516"/>
    </source>
</evidence>